<dbReference type="InterPro" id="IPR016174">
    <property type="entry name" value="Di-haem_cyt_TM"/>
</dbReference>
<keyword evidence="5" id="KW-1003">Cell membrane</keyword>
<evidence type="ECO:0000256" key="7">
    <source>
        <dbReference type="ARBA" id="ARBA00022692"/>
    </source>
</evidence>
<dbReference type="GO" id="GO:0005886">
    <property type="term" value="C:plasma membrane"/>
    <property type="evidence" value="ECO:0007669"/>
    <property type="project" value="UniProtKB-SubCell"/>
</dbReference>
<evidence type="ECO:0000256" key="1">
    <source>
        <dbReference type="ARBA" id="ARBA00001971"/>
    </source>
</evidence>
<dbReference type="InterPro" id="IPR051817">
    <property type="entry name" value="FDH_cytochrome_b556_subunit"/>
</dbReference>
<evidence type="ECO:0000259" key="15">
    <source>
        <dbReference type="Pfam" id="PF01292"/>
    </source>
</evidence>
<proteinExistence type="inferred from homology"/>
<name>A0A9J6PAH9_9PROT</name>
<keyword evidence="14" id="KW-0732">Signal</keyword>
<gene>
    <name evidence="16" type="ORF">NJQ99_03245</name>
</gene>
<keyword evidence="6" id="KW-0349">Heme</keyword>
<evidence type="ECO:0000256" key="4">
    <source>
        <dbReference type="ARBA" id="ARBA00022448"/>
    </source>
</evidence>
<dbReference type="GO" id="GO:0022904">
    <property type="term" value="P:respiratory electron transport chain"/>
    <property type="evidence" value="ECO:0007669"/>
    <property type="project" value="InterPro"/>
</dbReference>
<feature type="chain" id="PRO_5039911290" evidence="14">
    <location>
        <begin position="37"/>
        <end position="375"/>
    </location>
</feature>
<evidence type="ECO:0000256" key="3">
    <source>
        <dbReference type="ARBA" id="ARBA00010747"/>
    </source>
</evidence>
<accession>A0A9J6PAH9</accession>
<organism evidence="16 17">
    <name type="scientific">Futiania mangrovi</name>
    <dbReference type="NCBI Taxonomy" id="2959716"/>
    <lineage>
        <taxon>Bacteria</taxon>
        <taxon>Pseudomonadati</taxon>
        <taxon>Pseudomonadota</taxon>
        <taxon>Alphaproteobacteria</taxon>
        <taxon>Futianiales</taxon>
        <taxon>Futianiaceae</taxon>
        <taxon>Futiania</taxon>
    </lineage>
</organism>
<evidence type="ECO:0000256" key="2">
    <source>
        <dbReference type="ARBA" id="ARBA00004651"/>
    </source>
</evidence>
<evidence type="ECO:0000256" key="6">
    <source>
        <dbReference type="ARBA" id="ARBA00022617"/>
    </source>
</evidence>
<feature type="domain" description="Cytochrome b561 bacterial/Ni-hydrogenase" evidence="15">
    <location>
        <begin position="138"/>
        <end position="335"/>
    </location>
</feature>
<dbReference type="AlphaFoldDB" id="A0A9J6PAH9"/>
<comment type="cofactor">
    <cofactor evidence="1">
        <name>heme</name>
        <dbReference type="ChEBI" id="CHEBI:30413"/>
    </cofactor>
</comment>
<keyword evidence="4" id="KW-0813">Transport</keyword>
<dbReference type="EC" id="1.17.1.9" evidence="16"/>
<dbReference type="GO" id="GO:0046872">
    <property type="term" value="F:metal ion binding"/>
    <property type="evidence" value="ECO:0007669"/>
    <property type="project" value="UniProtKB-KW"/>
</dbReference>
<sequence>MTMNQHRIAARVRVLFATLMLAVGLALAPGAVPALAQQSAPVAPTDPAGSLGPLGQSSDTDIWREIRRGNQFQTQVQNQGAGIMIQSEGEVWRNFRNGPLPYYGAWGLFGIVALLAVFFLIRGRIRIDEGMSGRTIERFNTIERAAHWLLASTFIILAITGLNLLYGRYFLPGLIGKEAFATISMWGKYAHNYLAFGFMLGLVMIFVLWVKDNIPGWTDVKWFLKGGGILGMGHPDSRRFNGGQKLIFWMVVLGGASLSMSGVALMWPFEFHFFAGTFDAINGIFGTSLPTALGPIQEQQLNAAWHAIVGLVMIVVIIAHIYIGSVGMEGAFDAMGSGQVDINWAKEHHNLWVEDMVRKGRADAPTGGHGTQPAE</sequence>
<evidence type="ECO:0000256" key="10">
    <source>
        <dbReference type="ARBA" id="ARBA00022989"/>
    </source>
</evidence>
<dbReference type="EMBL" id="JAMZFT010000001">
    <property type="protein sequence ID" value="MCP1335417.1"/>
    <property type="molecule type" value="Genomic_DNA"/>
</dbReference>
<comment type="caution">
    <text evidence="16">The sequence shown here is derived from an EMBL/GenBank/DDBJ whole genome shotgun (WGS) entry which is preliminary data.</text>
</comment>
<comment type="similarity">
    <text evidence="3">Belongs to the formate dehydrogenase gamma subunit family.</text>
</comment>
<dbReference type="InterPro" id="IPR006471">
    <property type="entry name" value="Formate_DH_gsu"/>
</dbReference>
<dbReference type="NCBIfam" id="TIGR01583">
    <property type="entry name" value="formate-DH-gamm"/>
    <property type="match status" value="1"/>
</dbReference>
<keyword evidence="11" id="KW-0408">Iron</keyword>
<feature type="transmembrane region" description="Helical" evidence="13">
    <location>
        <begin position="246"/>
        <end position="269"/>
    </location>
</feature>
<keyword evidence="8" id="KW-0479">Metal-binding</keyword>
<feature type="signal peptide" evidence="14">
    <location>
        <begin position="1"/>
        <end position="36"/>
    </location>
</feature>
<dbReference type="Gene3D" id="1.20.950.20">
    <property type="entry name" value="Transmembrane di-heme cytochromes, Chain C"/>
    <property type="match status" value="1"/>
</dbReference>
<protein>
    <submittedName>
        <fullName evidence="16">Formate dehydrogenase subunit gamma</fullName>
        <ecNumber evidence="16">1.17.1.9</ecNumber>
    </submittedName>
</protein>
<dbReference type="PANTHER" id="PTHR30074:SF6">
    <property type="entry name" value="FORMATE DEHYDROGENASE GAMMA SUBUNIT"/>
    <property type="match status" value="1"/>
</dbReference>
<dbReference type="GO" id="GO:0008863">
    <property type="term" value="F:formate dehydrogenase (NAD+) activity"/>
    <property type="evidence" value="ECO:0007669"/>
    <property type="project" value="UniProtKB-EC"/>
</dbReference>
<evidence type="ECO:0000256" key="13">
    <source>
        <dbReference type="SAM" id="Phobius"/>
    </source>
</evidence>
<evidence type="ECO:0000313" key="16">
    <source>
        <dbReference type="EMBL" id="MCP1335417.1"/>
    </source>
</evidence>
<feature type="transmembrane region" description="Helical" evidence="13">
    <location>
        <begin position="303"/>
        <end position="323"/>
    </location>
</feature>
<comment type="subcellular location">
    <subcellularLocation>
        <location evidence="2">Cell membrane</location>
        <topology evidence="2">Multi-pass membrane protein</topology>
    </subcellularLocation>
</comment>
<dbReference type="RefSeq" id="WP_269331362.1">
    <property type="nucleotide sequence ID" value="NZ_JAMZFT010000001.1"/>
</dbReference>
<dbReference type="GO" id="GO:0009055">
    <property type="term" value="F:electron transfer activity"/>
    <property type="evidence" value="ECO:0007669"/>
    <property type="project" value="InterPro"/>
</dbReference>
<evidence type="ECO:0000313" key="17">
    <source>
        <dbReference type="Proteomes" id="UP001055804"/>
    </source>
</evidence>
<dbReference type="SUPFAM" id="SSF81342">
    <property type="entry name" value="Transmembrane di-heme cytochromes"/>
    <property type="match status" value="1"/>
</dbReference>
<keyword evidence="10 13" id="KW-1133">Transmembrane helix</keyword>
<dbReference type="GO" id="GO:0009061">
    <property type="term" value="P:anaerobic respiration"/>
    <property type="evidence" value="ECO:0007669"/>
    <property type="project" value="TreeGrafter"/>
</dbReference>
<keyword evidence="9" id="KW-0249">Electron transport</keyword>
<evidence type="ECO:0000256" key="11">
    <source>
        <dbReference type="ARBA" id="ARBA00023004"/>
    </source>
</evidence>
<keyword evidence="16" id="KW-0560">Oxidoreductase</keyword>
<keyword evidence="7 13" id="KW-0812">Transmembrane</keyword>
<evidence type="ECO:0000256" key="14">
    <source>
        <dbReference type="SAM" id="SignalP"/>
    </source>
</evidence>
<reference evidence="16" key="1">
    <citation type="submission" date="2022-06" db="EMBL/GenBank/DDBJ databases">
        <title>Isolation and Genomics of Futiania mangrovii gen. nov., sp. nov., a Rare and Metabolically-versatile member in the Class Alphaproteobacteria.</title>
        <authorList>
            <person name="Liu L."/>
            <person name="Huang W.-C."/>
            <person name="Pan J."/>
            <person name="Li J."/>
            <person name="Huang Y."/>
            <person name="Du H."/>
            <person name="Liu Y."/>
            <person name="Li M."/>
        </authorList>
    </citation>
    <scope>NUCLEOTIDE SEQUENCE</scope>
    <source>
        <strain evidence="16">FT118</strain>
    </source>
</reference>
<dbReference type="GO" id="GO:0015944">
    <property type="term" value="P:formate oxidation"/>
    <property type="evidence" value="ECO:0007669"/>
    <property type="project" value="TreeGrafter"/>
</dbReference>
<evidence type="ECO:0000256" key="12">
    <source>
        <dbReference type="ARBA" id="ARBA00023136"/>
    </source>
</evidence>
<feature type="transmembrane region" description="Helical" evidence="13">
    <location>
        <begin position="189"/>
        <end position="210"/>
    </location>
</feature>
<dbReference type="Proteomes" id="UP001055804">
    <property type="component" value="Unassembled WGS sequence"/>
</dbReference>
<feature type="transmembrane region" description="Helical" evidence="13">
    <location>
        <begin position="146"/>
        <end position="169"/>
    </location>
</feature>
<feature type="transmembrane region" description="Helical" evidence="13">
    <location>
        <begin position="103"/>
        <end position="125"/>
    </location>
</feature>
<keyword evidence="17" id="KW-1185">Reference proteome</keyword>
<dbReference type="Pfam" id="PF01292">
    <property type="entry name" value="Ni_hydr_CYTB"/>
    <property type="match status" value="1"/>
</dbReference>
<dbReference type="GO" id="GO:0036397">
    <property type="term" value="F:formate dehydrogenase (quinone) activity"/>
    <property type="evidence" value="ECO:0007669"/>
    <property type="project" value="TreeGrafter"/>
</dbReference>
<evidence type="ECO:0000256" key="8">
    <source>
        <dbReference type="ARBA" id="ARBA00022723"/>
    </source>
</evidence>
<evidence type="ECO:0000256" key="5">
    <source>
        <dbReference type="ARBA" id="ARBA00022475"/>
    </source>
</evidence>
<dbReference type="GO" id="GO:0009326">
    <property type="term" value="C:formate dehydrogenase complex"/>
    <property type="evidence" value="ECO:0007669"/>
    <property type="project" value="InterPro"/>
</dbReference>
<evidence type="ECO:0000256" key="9">
    <source>
        <dbReference type="ARBA" id="ARBA00022982"/>
    </source>
</evidence>
<dbReference type="InterPro" id="IPR011577">
    <property type="entry name" value="Cyt_b561_bac/Ni-Hgenase"/>
</dbReference>
<keyword evidence="12 13" id="KW-0472">Membrane</keyword>
<dbReference type="PANTHER" id="PTHR30074">
    <property type="entry name" value="FORMATE DEHYDROGENASE, NITRATE-INDUCIBLE, CYTOCHROME B556 FDN SUBUNIT"/>
    <property type="match status" value="1"/>
</dbReference>